<dbReference type="Gramene" id="PSAT_LOCUS30265_t1">
    <property type="protein sequence ID" value="CAL5211864.1"/>
    <property type="gene ID" value="PSAT_LOCUS30265"/>
</dbReference>
<dbReference type="SUPFAM" id="SSF81383">
    <property type="entry name" value="F-box domain"/>
    <property type="match status" value="1"/>
</dbReference>
<dbReference type="PANTHER" id="PTHR39741:SF2">
    <property type="entry name" value="F-BOX DOMAIN-CONTAINING PROTEIN"/>
    <property type="match status" value="1"/>
</dbReference>
<feature type="domain" description="F-box" evidence="1">
    <location>
        <begin position="30"/>
        <end position="71"/>
    </location>
</feature>
<evidence type="ECO:0000313" key="2">
    <source>
        <dbReference type="EMBL" id="KAI5389766.1"/>
    </source>
</evidence>
<dbReference type="Pfam" id="PF12937">
    <property type="entry name" value="F-box-like"/>
    <property type="match status" value="1"/>
</dbReference>
<dbReference type="Gramene" id="Psat07G0516900-T1">
    <property type="protein sequence ID" value="KAI5389766.1"/>
    <property type="gene ID" value="KIW84_075169"/>
</dbReference>
<dbReference type="Gene3D" id="1.20.1280.50">
    <property type="match status" value="1"/>
</dbReference>
<reference evidence="2 3" key="1">
    <citation type="journal article" date="2022" name="Nat. Genet.">
        <title>Improved pea reference genome and pan-genome highlight genomic features and evolutionary characteristics.</title>
        <authorList>
            <person name="Yang T."/>
            <person name="Liu R."/>
            <person name="Luo Y."/>
            <person name="Hu S."/>
            <person name="Wang D."/>
            <person name="Wang C."/>
            <person name="Pandey M.K."/>
            <person name="Ge S."/>
            <person name="Xu Q."/>
            <person name="Li N."/>
            <person name="Li G."/>
            <person name="Huang Y."/>
            <person name="Saxena R.K."/>
            <person name="Ji Y."/>
            <person name="Li M."/>
            <person name="Yan X."/>
            <person name="He Y."/>
            <person name="Liu Y."/>
            <person name="Wang X."/>
            <person name="Xiang C."/>
            <person name="Varshney R.K."/>
            <person name="Ding H."/>
            <person name="Gao S."/>
            <person name="Zong X."/>
        </authorList>
    </citation>
    <scope>NUCLEOTIDE SEQUENCE [LARGE SCALE GENOMIC DNA]</scope>
    <source>
        <strain evidence="2 3">cv. Zhongwan 6</strain>
    </source>
</reference>
<dbReference type="EMBL" id="JAMSHJ010000007">
    <property type="protein sequence ID" value="KAI5389766.1"/>
    <property type="molecule type" value="Genomic_DNA"/>
</dbReference>
<dbReference type="AlphaFoldDB" id="A0A9D4ZZ27"/>
<dbReference type="PANTHER" id="PTHR39741">
    <property type="entry name" value="F-BOX DOMAIN CONTAINING PROTEIN, EXPRESSED"/>
    <property type="match status" value="1"/>
</dbReference>
<proteinExistence type="predicted"/>
<comment type="caution">
    <text evidence="2">The sequence shown here is derived from an EMBL/GenBank/DDBJ whole genome shotgun (WGS) entry which is preliminary data.</text>
</comment>
<organism evidence="2 3">
    <name type="scientific">Pisum sativum</name>
    <name type="common">Garden pea</name>
    <name type="synonym">Lathyrus oleraceus</name>
    <dbReference type="NCBI Taxonomy" id="3888"/>
    <lineage>
        <taxon>Eukaryota</taxon>
        <taxon>Viridiplantae</taxon>
        <taxon>Streptophyta</taxon>
        <taxon>Embryophyta</taxon>
        <taxon>Tracheophyta</taxon>
        <taxon>Spermatophyta</taxon>
        <taxon>Magnoliopsida</taxon>
        <taxon>eudicotyledons</taxon>
        <taxon>Gunneridae</taxon>
        <taxon>Pentapetalae</taxon>
        <taxon>rosids</taxon>
        <taxon>fabids</taxon>
        <taxon>Fabales</taxon>
        <taxon>Fabaceae</taxon>
        <taxon>Papilionoideae</taxon>
        <taxon>50 kb inversion clade</taxon>
        <taxon>NPAAA clade</taxon>
        <taxon>Hologalegina</taxon>
        <taxon>IRL clade</taxon>
        <taxon>Fabeae</taxon>
        <taxon>Lathyrus</taxon>
    </lineage>
</organism>
<dbReference type="Proteomes" id="UP001058974">
    <property type="component" value="Chromosome 7"/>
</dbReference>
<name>A0A9D4ZZ27_PEA</name>
<accession>A0A9D4ZZ27</accession>
<keyword evidence="3" id="KW-1185">Reference proteome</keyword>
<gene>
    <name evidence="2" type="ORF">KIW84_075169</name>
</gene>
<dbReference type="InterPro" id="IPR001810">
    <property type="entry name" value="F-box_dom"/>
</dbReference>
<sequence length="113" mass="12759">MTTFASNQDLILENMSKVKTNLDLIQWLGHDVSLKVFSYLDSSRDLIRASAVSTSWNDFVIENGLCKQLCLIMIPEISGVVGSIEVDNLFEVDGNKLGYYSEKRERLNRNLIG</sequence>
<evidence type="ECO:0000259" key="1">
    <source>
        <dbReference type="Pfam" id="PF12937"/>
    </source>
</evidence>
<dbReference type="InterPro" id="IPR055336">
    <property type="entry name" value="At4g00755-like"/>
</dbReference>
<dbReference type="InterPro" id="IPR036047">
    <property type="entry name" value="F-box-like_dom_sf"/>
</dbReference>
<evidence type="ECO:0000313" key="3">
    <source>
        <dbReference type="Proteomes" id="UP001058974"/>
    </source>
</evidence>
<protein>
    <recommendedName>
        <fullName evidence="1">F-box domain-containing protein</fullName>
    </recommendedName>
</protein>